<comment type="subcellular location">
    <subcellularLocation>
        <location evidence="1 7">Cell membrane</location>
        <topology evidence="1 7">Multi-pass membrane protein</topology>
    </subcellularLocation>
</comment>
<dbReference type="AlphaFoldDB" id="A0A4R6LRU0"/>
<feature type="transmembrane region" description="Helical" evidence="7">
    <location>
        <begin position="12"/>
        <end position="33"/>
    </location>
</feature>
<evidence type="ECO:0000256" key="1">
    <source>
        <dbReference type="ARBA" id="ARBA00004651"/>
    </source>
</evidence>
<organism evidence="9 10">
    <name type="scientific">Halanaerobium saccharolyticum</name>
    <dbReference type="NCBI Taxonomy" id="43595"/>
    <lineage>
        <taxon>Bacteria</taxon>
        <taxon>Bacillati</taxon>
        <taxon>Bacillota</taxon>
        <taxon>Clostridia</taxon>
        <taxon>Halanaerobiales</taxon>
        <taxon>Halanaerobiaceae</taxon>
        <taxon>Halanaerobium</taxon>
    </lineage>
</organism>
<dbReference type="Gene3D" id="1.10.3720.10">
    <property type="entry name" value="MetI-like"/>
    <property type="match status" value="1"/>
</dbReference>
<evidence type="ECO:0000256" key="3">
    <source>
        <dbReference type="ARBA" id="ARBA00022475"/>
    </source>
</evidence>
<evidence type="ECO:0000256" key="4">
    <source>
        <dbReference type="ARBA" id="ARBA00022692"/>
    </source>
</evidence>
<dbReference type="Proteomes" id="UP000295064">
    <property type="component" value="Unassembled WGS sequence"/>
</dbReference>
<dbReference type="PANTHER" id="PTHR30193:SF37">
    <property type="entry name" value="INNER MEMBRANE ABC TRANSPORTER PERMEASE PROTEIN YCJO"/>
    <property type="match status" value="1"/>
</dbReference>
<evidence type="ECO:0000313" key="9">
    <source>
        <dbReference type="EMBL" id="TDO91328.1"/>
    </source>
</evidence>
<feature type="transmembrane region" description="Helical" evidence="7">
    <location>
        <begin position="162"/>
        <end position="179"/>
    </location>
</feature>
<dbReference type="Pfam" id="PF00528">
    <property type="entry name" value="BPD_transp_1"/>
    <property type="match status" value="1"/>
</dbReference>
<feature type="transmembrane region" description="Helical" evidence="7">
    <location>
        <begin position="200"/>
        <end position="219"/>
    </location>
</feature>
<feature type="domain" description="ABC transmembrane type-1" evidence="8">
    <location>
        <begin position="69"/>
        <end position="280"/>
    </location>
</feature>
<evidence type="ECO:0000256" key="5">
    <source>
        <dbReference type="ARBA" id="ARBA00022989"/>
    </source>
</evidence>
<dbReference type="InterPro" id="IPR035906">
    <property type="entry name" value="MetI-like_sf"/>
</dbReference>
<evidence type="ECO:0000256" key="2">
    <source>
        <dbReference type="ARBA" id="ARBA00022448"/>
    </source>
</evidence>
<keyword evidence="3" id="KW-1003">Cell membrane</keyword>
<comment type="similarity">
    <text evidence="7">Belongs to the binding-protein-dependent transport system permease family.</text>
</comment>
<keyword evidence="6 7" id="KW-0472">Membrane</keyword>
<evidence type="ECO:0000256" key="6">
    <source>
        <dbReference type="ARBA" id="ARBA00023136"/>
    </source>
</evidence>
<dbReference type="SUPFAM" id="SSF161098">
    <property type="entry name" value="MetI-like"/>
    <property type="match status" value="1"/>
</dbReference>
<dbReference type="GO" id="GO:0055085">
    <property type="term" value="P:transmembrane transport"/>
    <property type="evidence" value="ECO:0007669"/>
    <property type="project" value="InterPro"/>
</dbReference>
<feature type="transmembrane region" description="Helical" evidence="7">
    <location>
        <begin position="106"/>
        <end position="123"/>
    </location>
</feature>
<reference evidence="9 10" key="1">
    <citation type="submission" date="2019-03" db="EMBL/GenBank/DDBJ databases">
        <title>Subsurface microbial communities from deep shales in Ohio and West Virginia, USA.</title>
        <authorList>
            <person name="Wrighton K."/>
        </authorList>
    </citation>
    <scope>NUCLEOTIDE SEQUENCE [LARGE SCALE GENOMIC DNA]</scope>
    <source>
        <strain evidence="9 10">MA284_T2</strain>
    </source>
</reference>
<protein>
    <submittedName>
        <fullName evidence="9">Multiple sugar transport system permease protein</fullName>
    </submittedName>
</protein>
<dbReference type="InterPro" id="IPR000515">
    <property type="entry name" value="MetI-like"/>
</dbReference>
<feature type="transmembrane region" description="Helical" evidence="7">
    <location>
        <begin position="259"/>
        <end position="279"/>
    </location>
</feature>
<keyword evidence="4 7" id="KW-0812">Transmembrane</keyword>
<dbReference type="CDD" id="cd06261">
    <property type="entry name" value="TM_PBP2"/>
    <property type="match status" value="1"/>
</dbReference>
<sequence length="287" mass="32684">MIMRFFKEYKYELLMISPAVLIIFIFKLIPVIVSFSMSLTKWRIIDTPEFIGLDNFVQLFTDPNFWNAVWNTLFYGILIIPSVLLGSLAVALILNAISKGSSFYKAAYYLPMTLPLSIAAVIWRGGFFGTFGFVNNILTKLGFNSIQFFSVELAKPSISLVYFWWTLGFCSLIYLAGLRGIPQTRLEAASIDGANTMQKIIYIIWPSLKPITLFVALYITQTTFRIFSAVYAMTGGGPSRSSEPLLYYTYNWGWQNFRMGYSAAASVILFLMVISVYLFQSYILRED</sequence>
<dbReference type="PANTHER" id="PTHR30193">
    <property type="entry name" value="ABC TRANSPORTER PERMEASE PROTEIN"/>
    <property type="match status" value="1"/>
</dbReference>
<accession>A0A4R6LRU0</accession>
<proteinExistence type="inferred from homology"/>
<evidence type="ECO:0000256" key="7">
    <source>
        <dbReference type="RuleBase" id="RU363032"/>
    </source>
</evidence>
<dbReference type="PROSITE" id="PS50928">
    <property type="entry name" value="ABC_TM1"/>
    <property type="match status" value="1"/>
</dbReference>
<name>A0A4R6LRU0_9FIRM</name>
<comment type="caution">
    <text evidence="9">The sequence shown here is derived from an EMBL/GenBank/DDBJ whole genome shotgun (WGS) entry which is preliminary data.</text>
</comment>
<evidence type="ECO:0000259" key="8">
    <source>
        <dbReference type="PROSITE" id="PS50928"/>
    </source>
</evidence>
<feature type="transmembrane region" description="Helical" evidence="7">
    <location>
        <begin position="73"/>
        <end position="94"/>
    </location>
</feature>
<gene>
    <name evidence="9" type="ORF">DFR79_10976</name>
</gene>
<evidence type="ECO:0000313" key="10">
    <source>
        <dbReference type="Proteomes" id="UP000295064"/>
    </source>
</evidence>
<keyword evidence="2 7" id="KW-0813">Transport</keyword>
<dbReference type="EMBL" id="SNWX01000009">
    <property type="protein sequence ID" value="TDO91328.1"/>
    <property type="molecule type" value="Genomic_DNA"/>
</dbReference>
<dbReference type="InterPro" id="IPR051393">
    <property type="entry name" value="ABC_transporter_permease"/>
</dbReference>
<dbReference type="GO" id="GO:0005886">
    <property type="term" value="C:plasma membrane"/>
    <property type="evidence" value="ECO:0007669"/>
    <property type="project" value="UniProtKB-SubCell"/>
</dbReference>
<keyword evidence="5 7" id="KW-1133">Transmembrane helix</keyword>
<keyword evidence="9" id="KW-0762">Sugar transport</keyword>